<evidence type="ECO:0000313" key="2">
    <source>
        <dbReference type="Proteomes" id="UP000011761"/>
    </source>
</evidence>
<organism evidence="1 2">
    <name type="scientific">Baudoinia panamericana (strain UAMH 10762)</name>
    <name type="common">Angels' share fungus</name>
    <name type="synonym">Baudoinia compniacensis (strain UAMH 10762)</name>
    <dbReference type="NCBI Taxonomy" id="717646"/>
    <lineage>
        <taxon>Eukaryota</taxon>
        <taxon>Fungi</taxon>
        <taxon>Dikarya</taxon>
        <taxon>Ascomycota</taxon>
        <taxon>Pezizomycotina</taxon>
        <taxon>Dothideomycetes</taxon>
        <taxon>Dothideomycetidae</taxon>
        <taxon>Mycosphaerellales</taxon>
        <taxon>Teratosphaeriaceae</taxon>
        <taxon>Baudoinia</taxon>
    </lineage>
</organism>
<keyword evidence="2" id="KW-1185">Reference proteome</keyword>
<dbReference type="HOGENOM" id="CLU_2170594_0_0_1"/>
<name>M2M114_BAUPA</name>
<dbReference type="KEGG" id="bcom:BAUCODRAFT_180723"/>
<dbReference type="AlphaFoldDB" id="M2M114"/>
<dbReference type="EMBL" id="KB445550">
    <property type="protein sequence ID" value="EMD00723.1"/>
    <property type="molecule type" value="Genomic_DNA"/>
</dbReference>
<evidence type="ECO:0000313" key="1">
    <source>
        <dbReference type="EMBL" id="EMD00723.1"/>
    </source>
</evidence>
<reference evidence="1 2" key="1">
    <citation type="journal article" date="2012" name="PLoS Pathog.">
        <title>Diverse lifestyles and strategies of plant pathogenesis encoded in the genomes of eighteen Dothideomycetes fungi.</title>
        <authorList>
            <person name="Ohm R.A."/>
            <person name="Feau N."/>
            <person name="Henrissat B."/>
            <person name="Schoch C.L."/>
            <person name="Horwitz B.A."/>
            <person name="Barry K.W."/>
            <person name="Condon B.J."/>
            <person name="Copeland A.C."/>
            <person name="Dhillon B."/>
            <person name="Glaser F."/>
            <person name="Hesse C.N."/>
            <person name="Kosti I."/>
            <person name="LaButti K."/>
            <person name="Lindquist E.A."/>
            <person name="Lucas S."/>
            <person name="Salamov A.A."/>
            <person name="Bradshaw R.E."/>
            <person name="Ciuffetti L."/>
            <person name="Hamelin R.C."/>
            <person name="Kema G.H.J."/>
            <person name="Lawrence C."/>
            <person name="Scott J.A."/>
            <person name="Spatafora J.W."/>
            <person name="Turgeon B.G."/>
            <person name="de Wit P.J.G.M."/>
            <person name="Zhong S."/>
            <person name="Goodwin S.B."/>
            <person name="Grigoriev I.V."/>
        </authorList>
    </citation>
    <scope>NUCLEOTIDE SEQUENCE [LARGE SCALE GENOMIC DNA]</scope>
    <source>
        <strain evidence="1 2">UAMH 10762</strain>
    </source>
</reference>
<gene>
    <name evidence="1" type="ORF">BAUCODRAFT_180723</name>
</gene>
<sequence length="110" mass="12354">MSKQPCPNIRVVDRSSRERDILRFVSEPARVANQEAKLYACTCGLRTALVEGNGYRSQNEVNVGKPELCCTVGCEFAAQPVRSTSCTNRTKVNIVGWTRQHWKVLVTLKQ</sequence>
<dbReference type="GeneID" id="19109499"/>
<proteinExistence type="predicted"/>
<protein>
    <submittedName>
        <fullName evidence="1">Uncharacterized protein</fullName>
    </submittedName>
</protein>
<accession>M2M114</accession>
<dbReference type="Proteomes" id="UP000011761">
    <property type="component" value="Unassembled WGS sequence"/>
</dbReference>
<dbReference type="RefSeq" id="XP_007671907.1">
    <property type="nucleotide sequence ID" value="XM_007673717.1"/>
</dbReference>